<evidence type="ECO:0000256" key="9">
    <source>
        <dbReference type="ARBA" id="ARBA00022759"/>
    </source>
</evidence>
<dbReference type="InterPro" id="IPR050092">
    <property type="entry name" value="RNase_H"/>
</dbReference>
<evidence type="ECO:0000256" key="6">
    <source>
        <dbReference type="ARBA" id="ARBA00017721"/>
    </source>
</evidence>
<evidence type="ECO:0000313" key="13">
    <source>
        <dbReference type="EMBL" id="APJ38572.1"/>
    </source>
</evidence>
<dbReference type="Pfam" id="PF01693">
    <property type="entry name" value="Cauli_VI"/>
    <property type="match status" value="1"/>
</dbReference>
<keyword evidence="10" id="KW-0378">Hydrolase</keyword>
<dbReference type="InterPro" id="IPR012337">
    <property type="entry name" value="RNaseH-like_sf"/>
</dbReference>
<dbReference type="InterPro" id="IPR002156">
    <property type="entry name" value="RNaseH_domain"/>
</dbReference>
<comment type="catalytic activity">
    <reaction evidence="1">
        <text>Endonucleolytic cleavage to 5'-phosphomonoester.</text>
        <dbReference type="EC" id="3.1.26.4"/>
    </reaction>
</comment>
<dbReference type="GO" id="GO:0046872">
    <property type="term" value="F:metal ion binding"/>
    <property type="evidence" value="ECO:0007669"/>
    <property type="project" value="UniProtKB-KW"/>
</dbReference>
<dbReference type="EC" id="3.1.26.4" evidence="5"/>
<protein>
    <recommendedName>
        <fullName evidence="6">Ribonuclease H</fullName>
        <ecNumber evidence="5">3.1.26.4</ecNumber>
    </recommendedName>
</protein>
<keyword evidence="11" id="KW-0460">Magnesium</keyword>
<dbReference type="AlphaFoldDB" id="A0A1L4FSK3"/>
<dbReference type="STRING" id="48003.BLA55_02810"/>
<feature type="domain" description="RNase H type-1" evidence="12">
    <location>
        <begin position="73"/>
        <end position="213"/>
    </location>
</feature>
<dbReference type="PANTHER" id="PTHR10642">
    <property type="entry name" value="RIBONUCLEASE H1"/>
    <property type="match status" value="1"/>
</dbReference>
<keyword evidence="14" id="KW-1185">Reference proteome</keyword>
<comment type="similarity">
    <text evidence="4">Belongs to the RNase H family.</text>
</comment>
<dbReference type="InterPro" id="IPR009027">
    <property type="entry name" value="Ribosomal_bL9/RNase_H1_N"/>
</dbReference>
<evidence type="ECO:0000256" key="3">
    <source>
        <dbReference type="ARBA" id="ARBA00004065"/>
    </source>
</evidence>
<evidence type="ECO:0000256" key="7">
    <source>
        <dbReference type="ARBA" id="ARBA00022722"/>
    </source>
</evidence>
<keyword evidence="8" id="KW-0479">Metal-binding</keyword>
<dbReference type="Proteomes" id="UP000184322">
    <property type="component" value="Chromosome"/>
</dbReference>
<reference evidence="14" key="1">
    <citation type="submission" date="2016-10" db="EMBL/GenBank/DDBJ databases">
        <authorList>
            <person name="Beylefeld A."/>
            <person name="Abolnik C."/>
        </authorList>
    </citation>
    <scope>NUCLEOTIDE SEQUENCE [LARGE SCALE GENOMIC DNA]</scope>
    <source>
        <strain evidence="14">B359_6</strain>
    </source>
</reference>
<evidence type="ECO:0000256" key="5">
    <source>
        <dbReference type="ARBA" id="ARBA00012180"/>
    </source>
</evidence>
<dbReference type="EMBL" id="CP017813">
    <property type="protein sequence ID" value="APJ38572.1"/>
    <property type="molecule type" value="Genomic_DNA"/>
</dbReference>
<evidence type="ECO:0000256" key="1">
    <source>
        <dbReference type="ARBA" id="ARBA00000077"/>
    </source>
</evidence>
<evidence type="ECO:0000256" key="11">
    <source>
        <dbReference type="ARBA" id="ARBA00022842"/>
    </source>
</evidence>
<comment type="function">
    <text evidence="3">Endonuclease that specifically degrades the RNA of RNA-DNA hybrids.</text>
</comment>
<dbReference type="PANTHER" id="PTHR10642:SF26">
    <property type="entry name" value="RIBONUCLEASE H1"/>
    <property type="match status" value="1"/>
</dbReference>
<dbReference type="CDD" id="cd09277">
    <property type="entry name" value="RNase_HI_bacteria_like"/>
    <property type="match status" value="1"/>
</dbReference>
<evidence type="ECO:0000256" key="2">
    <source>
        <dbReference type="ARBA" id="ARBA00001946"/>
    </source>
</evidence>
<proteinExistence type="inferred from homology"/>
<name>A0A1L4FSK3_9BACT</name>
<dbReference type="SUPFAM" id="SSF53098">
    <property type="entry name" value="Ribonuclease H-like"/>
    <property type="match status" value="1"/>
</dbReference>
<gene>
    <name evidence="13" type="ORF">BLA55_02810</name>
</gene>
<evidence type="ECO:0000313" key="14">
    <source>
        <dbReference type="Proteomes" id="UP000184322"/>
    </source>
</evidence>
<dbReference type="GO" id="GO:0004523">
    <property type="term" value="F:RNA-DNA hybrid ribonuclease activity"/>
    <property type="evidence" value="ECO:0007669"/>
    <property type="project" value="UniProtKB-EC"/>
</dbReference>
<accession>A0A1L4FSK3</accession>
<dbReference type="PROSITE" id="PS50879">
    <property type="entry name" value="RNASE_H_1"/>
    <property type="match status" value="1"/>
</dbReference>
<dbReference type="Gene3D" id="3.40.970.10">
    <property type="entry name" value="Ribonuclease H1, N-terminal domain"/>
    <property type="match status" value="1"/>
</dbReference>
<dbReference type="InterPro" id="IPR011320">
    <property type="entry name" value="RNase_H1_N"/>
</dbReference>
<dbReference type="Gene3D" id="3.30.420.10">
    <property type="entry name" value="Ribonuclease H-like superfamily/Ribonuclease H"/>
    <property type="match status" value="1"/>
</dbReference>
<evidence type="ECO:0000259" key="12">
    <source>
        <dbReference type="PROSITE" id="PS50879"/>
    </source>
</evidence>
<dbReference type="Pfam" id="PF00075">
    <property type="entry name" value="RNase_H"/>
    <property type="match status" value="1"/>
</dbReference>
<dbReference type="OrthoDB" id="9811552at2"/>
<organism evidence="13 14">
    <name type="scientific">Mycoplasmopsis pullorum</name>
    <dbReference type="NCBI Taxonomy" id="48003"/>
    <lineage>
        <taxon>Bacteria</taxon>
        <taxon>Bacillati</taxon>
        <taxon>Mycoplasmatota</taxon>
        <taxon>Mycoplasmoidales</taxon>
        <taxon>Metamycoplasmataceae</taxon>
        <taxon>Mycoplasmopsis</taxon>
    </lineage>
</organism>
<evidence type="ECO:0000256" key="10">
    <source>
        <dbReference type="ARBA" id="ARBA00022801"/>
    </source>
</evidence>
<comment type="cofactor">
    <cofactor evidence="2">
        <name>Mg(2+)</name>
        <dbReference type="ChEBI" id="CHEBI:18420"/>
    </cofactor>
</comment>
<dbReference type="SUPFAM" id="SSF55658">
    <property type="entry name" value="L9 N-domain-like"/>
    <property type="match status" value="1"/>
</dbReference>
<dbReference type="InterPro" id="IPR036397">
    <property type="entry name" value="RNaseH_sf"/>
</dbReference>
<dbReference type="KEGG" id="mpul:BLA55_02810"/>
<dbReference type="GO" id="GO:0043137">
    <property type="term" value="P:DNA replication, removal of RNA primer"/>
    <property type="evidence" value="ECO:0007669"/>
    <property type="project" value="TreeGrafter"/>
</dbReference>
<dbReference type="FunFam" id="3.40.970.10:FF:000002">
    <property type="entry name" value="Ribonuclease H"/>
    <property type="match status" value="1"/>
</dbReference>
<dbReference type="GO" id="GO:0003676">
    <property type="term" value="F:nucleic acid binding"/>
    <property type="evidence" value="ECO:0007669"/>
    <property type="project" value="InterPro"/>
</dbReference>
<evidence type="ECO:0000256" key="4">
    <source>
        <dbReference type="ARBA" id="ARBA00005300"/>
    </source>
</evidence>
<keyword evidence="9" id="KW-0255">Endonuclease</keyword>
<dbReference type="RefSeq" id="WP_073372576.1">
    <property type="nucleotide sequence ID" value="NZ_CP017813.1"/>
</dbReference>
<keyword evidence="7" id="KW-0540">Nuclease</keyword>
<evidence type="ECO:0000256" key="8">
    <source>
        <dbReference type="ARBA" id="ARBA00022723"/>
    </source>
</evidence>
<sequence length="472" mass="55900">MSQKKYYAVKVGKVPGIYETWGQTQEQVTKFPNAKYKAFATKDQALDYLNSDSPVEKQDSTNVAIDLEIDNLTDQEVLAFVDGSYTKDSKQQEKYSFGVVLITTKANDYLSRGFENPDYVKFRNVAGEIEGAKEAILWALANQKSKIKIFHDYEGIAKWPNKEWDAKNEITRNYLDFYEQKKDLIHIEFSHVKSHSGVIFNEEADQLAKNALKSQSYKLHNLTTIYFENIDKETWISLIQDENNWLNSNEIPRIAQEQHEIDQLVISNQSEEVIIECDENGNSYVCGKNSFLYEQIITLGIQKIVSTREILQTLNSYYLLNIKLDIIEKRFKNLLKNFKFDKNEHKNDRKNFRNLIQACFYSLANVYAPNYTIWLFSLLNISKYYLERILGNKWQNEYFVQNYENGKYQFSDHKNKFNESQISFLNNLYNEYQKLNDFYQSQKMIDEIKFVREWIIDYLTLINQFYELFENH</sequence>
<dbReference type="InterPro" id="IPR037056">
    <property type="entry name" value="RNase_H1_N_sf"/>
</dbReference>